<organism evidence="6 7">
    <name type="scientific">Dioscorea zingiberensis</name>
    <dbReference type="NCBI Taxonomy" id="325984"/>
    <lineage>
        <taxon>Eukaryota</taxon>
        <taxon>Viridiplantae</taxon>
        <taxon>Streptophyta</taxon>
        <taxon>Embryophyta</taxon>
        <taxon>Tracheophyta</taxon>
        <taxon>Spermatophyta</taxon>
        <taxon>Magnoliopsida</taxon>
        <taxon>Liliopsida</taxon>
        <taxon>Dioscoreales</taxon>
        <taxon>Dioscoreaceae</taxon>
        <taxon>Dioscorea</taxon>
    </lineage>
</organism>
<keyword evidence="7" id="KW-1185">Reference proteome</keyword>
<dbReference type="PANTHER" id="PTHR22835">
    <property type="entry name" value="ZINC FINGER FYVE DOMAIN CONTAINING PROTEIN"/>
    <property type="match status" value="1"/>
</dbReference>
<evidence type="ECO:0000256" key="3">
    <source>
        <dbReference type="ARBA" id="ARBA00022801"/>
    </source>
</evidence>
<dbReference type="Pfam" id="PF00657">
    <property type="entry name" value="Lipase_GDSL"/>
    <property type="match status" value="1"/>
</dbReference>
<sequence>MGSLSIYLLFTLIVVSTPQQSTEACFTSIFSFGDSNTDCGNLLFILNNLHRISRLPYGETFFHRPTGRFSDGRLVVDFLAEAFELPLLLPNLPYLDDDRRFENGANFAVGGATALDELFFNEKGIPVFLENISLDAQLKWFKQLLSSQCSSGIECENNLSSSLFIMGLIGGNDYNHPLFYGRNFEEVRTFVPSVINAISSAITALIGLGARTLLVPGNFPIGCNSAHLSIFHVPYAEDYDEKIGCIKWLNEFAEYHNHLLITELDHLRKMHPHATIIYADYYQALMTIYQSPEKYGFQSSPLGACCGSGALYNYNSSCLCGESGSTVCMEPSRYVSWDGMHLTEAANSFIVTGLLQGKFTNPPFTQTCFLGKVETIGRNLELPHNGYNNFVNTACSSFPGCSNDDIS</sequence>
<comment type="caution">
    <text evidence="6">The sequence shown here is derived from an EMBL/GenBank/DDBJ whole genome shotgun (WGS) entry which is preliminary data.</text>
</comment>
<protein>
    <submittedName>
        <fullName evidence="6">Uncharacterized protein</fullName>
    </submittedName>
</protein>
<accession>A0A9D5BUT1</accession>
<dbReference type="OrthoDB" id="1600564at2759"/>
<dbReference type="Proteomes" id="UP001085076">
    <property type="component" value="Unassembled WGS sequence"/>
</dbReference>
<gene>
    <name evidence="6" type="ORF">J5N97_001162</name>
</gene>
<comment type="similarity">
    <text evidence="1">Belongs to the 'GDSL' lipolytic enzyme family.</text>
</comment>
<evidence type="ECO:0000256" key="1">
    <source>
        <dbReference type="ARBA" id="ARBA00008668"/>
    </source>
</evidence>
<dbReference type="AlphaFoldDB" id="A0A9D5BUT1"/>
<dbReference type="InterPro" id="IPR001087">
    <property type="entry name" value="GDSL"/>
</dbReference>
<reference evidence="6 7" key="1">
    <citation type="journal article" date="2022" name="Hortic Res">
        <title>The genome of Dioscorea zingiberensis sheds light on the biosynthesis, origin and evolution of the medicinally important diosgenin saponins.</title>
        <authorList>
            <person name="Li Y."/>
            <person name="Tan C."/>
            <person name="Li Z."/>
            <person name="Guo J."/>
            <person name="Li S."/>
            <person name="Chen X."/>
            <person name="Wang C."/>
            <person name="Dai X."/>
            <person name="Yang H."/>
            <person name="Song W."/>
            <person name="Hou L."/>
            <person name="Xu J."/>
            <person name="Tong Z."/>
            <person name="Xu A."/>
            <person name="Yuan X."/>
            <person name="Wang W."/>
            <person name="Yang Q."/>
            <person name="Chen L."/>
            <person name="Sun Z."/>
            <person name="Wang K."/>
            <person name="Pan B."/>
            <person name="Chen J."/>
            <person name="Bao Y."/>
            <person name="Liu F."/>
            <person name="Qi X."/>
            <person name="Gang D.R."/>
            <person name="Wen J."/>
            <person name="Li J."/>
        </authorList>
    </citation>
    <scope>NUCLEOTIDE SEQUENCE [LARGE SCALE GENOMIC DNA]</scope>
    <source>
        <strain evidence="6">Dzin_1.0</strain>
    </source>
</reference>
<dbReference type="CDD" id="cd01837">
    <property type="entry name" value="SGNH_plant_lipase_like"/>
    <property type="match status" value="1"/>
</dbReference>
<dbReference type="Gene3D" id="3.40.50.1110">
    <property type="entry name" value="SGNH hydrolase"/>
    <property type="match status" value="1"/>
</dbReference>
<proteinExistence type="inferred from homology"/>
<feature type="chain" id="PRO_5039438387" evidence="5">
    <location>
        <begin position="25"/>
        <end position="407"/>
    </location>
</feature>
<keyword evidence="3" id="KW-0378">Hydrolase</keyword>
<keyword evidence="2 5" id="KW-0732">Signal</keyword>
<dbReference type="PANTHER" id="PTHR22835:SF663">
    <property type="entry name" value="LIPASE-LIKE"/>
    <property type="match status" value="1"/>
</dbReference>
<evidence type="ECO:0000313" key="6">
    <source>
        <dbReference type="EMBL" id="KAJ0960950.1"/>
    </source>
</evidence>
<evidence type="ECO:0000256" key="2">
    <source>
        <dbReference type="ARBA" id="ARBA00022729"/>
    </source>
</evidence>
<name>A0A9D5BUT1_9LILI</name>
<dbReference type="GO" id="GO:0016788">
    <property type="term" value="F:hydrolase activity, acting on ester bonds"/>
    <property type="evidence" value="ECO:0007669"/>
    <property type="project" value="InterPro"/>
</dbReference>
<dbReference type="InterPro" id="IPR036514">
    <property type="entry name" value="SGNH_hydro_sf"/>
</dbReference>
<evidence type="ECO:0000256" key="5">
    <source>
        <dbReference type="SAM" id="SignalP"/>
    </source>
</evidence>
<dbReference type="SUPFAM" id="SSF52266">
    <property type="entry name" value="SGNH hydrolase"/>
    <property type="match status" value="1"/>
</dbReference>
<evidence type="ECO:0000256" key="4">
    <source>
        <dbReference type="ARBA" id="ARBA00023180"/>
    </source>
</evidence>
<dbReference type="EMBL" id="JAGGNH010000050">
    <property type="protein sequence ID" value="KAJ0960950.1"/>
    <property type="molecule type" value="Genomic_DNA"/>
</dbReference>
<feature type="signal peptide" evidence="5">
    <location>
        <begin position="1"/>
        <end position="24"/>
    </location>
</feature>
<evidence type="ECO:0000313" key="7">
    <source>
        <dbReference type="Proteomes" id="UP001085076"/>
    </source>
</evidence>
<dbReference type="InterPro" id="IPR035669">
    <property type="entry name" value="SGNH_plant_lipase-like"/>
</dbReference>
<keyword evidence="4" id="KW-0325">Glycoprotein</keyword>